<dbReference type="Pfam" id="PF12937">
    <property type="entry name" value="F-box-like"/>
    <property type="match status" value="1"/>
</dbReference>
<dbReference type="InterPro" id="IPR036047">
    <property type="entry name" value="F-box-like_dom_sf"/>
</dbReference>
<sequence>MDYNISSIGDQLWPLSCNVEKACTEAMDCDVDLPESPSTLPHRLKSFPVSTLIPLLNSEVALPQNHDRLRITDLPAEILLEIFRHVGWKDILNIRQVSKCLLHFSTARPLWMDIFQRLSTELLASPILERPFYTYSAKELECIVFRRISSEDAFTVDRPRKTIAAHRPIASADGNEVFQLLQGGRWLLVTSPNPPMISGCVYAYNLEKLFPQEPQRIIDTGDRSSQPMPGWTIQDFRHSNDDPAHDEAENDVYPNPRMNDASANIHIYRLTLNGFGSDAILEAHKLKTIYAGLGFFNDNLVLRGHYLARFMYNASETVRRIEVCNWVVSSETSQAKSYIPQRPAHQSLSITPDGKLLVVTRKDIALYNIKNLHTMPPGKIAANAILRPYWHPEDLSILDWTSLVSKAYSDSRTGTTRISVAVKGKIYGLIIPNDTSDPWFGPLCASDLTKALRPYLGINKTINQGMCERKTTTFVRPGGNDKQNEGLLVPRVERSLVIPASAFGPPLFDEHSNRIFFAGYGTWCIIDHA</sequence>
<protein>
    <recommendedName>
        <fullName evidence="2">F-box domain-containing protein</fullName>
    </recommendedName>
</protein>
<feature type="domain" description="F-box" evidence="2">
    <location>
        <begin position="68"/>
        <end position="114"/>
    </location>
</feature>
<gene>
    <name evidence="3" type="ORF">BDN70DRAFT_935883</name>
</gene>
<evidence type="ECO:0000313" key="3">
    <source>
        <dbReference type="EMBL" id="KAF9475408.1"/>
    </source>
</evidence>
<dbReference type="AlphaFoldDB" id="A0A9P5YUK5"/>
<dbReference type="Gene3D" id="1.20.1280.50">
    <property type="match status" value="1"/>
</dbReference>
<accession>A0A9P5YUK5</accession>
<dbReference type="SUPFAM" id="SSF81383">
    <property type="entry name" value="F-box domain"/>
    <property type="match status" value="1"/>
</dbReference>
<keyword evidence="4" id="KW-1185">Reference proteome</keyword>
<reference evidence="3" key="1">
    <citation type="submission" date="2020-11" db="EMBL/GenBank/DDBJ databases">
        <authorList>
            <consortium name="DOE Joint Genome Institute"/>
            <person name="Ahrendt S."/>
            <person name="Riley R."/>
            <person name="Andreopoulos W."/>
            <person name="Labutti K."/>
            <person name="Pangilinan J."/>
            <person name="Ruiz-Duenas F.J."/>
            <person name="Barrasa J.M."/>
            <person name="Sanchez-Garcia M."/>
            <person name="Camarero S."/>
            <person name="Miyauchi S."/>
            <person name="Serrano A."/>
            <person name="Linde D."/>
            <person name="Babiker R."/>
            <person name="Drula E."/>
            <person name="Ayuso-Fernandez I."/>
            <person name="Pacheco R."/>
            <person name="Padilla G."/>
            <person name="Ferreira P."/>
            <person name="Barriuso J."/>
            <person name="Kellner H."/>
            <person name="Castanera R."/>
            <person name="Alfaro M."/>
            <person name="Ramirez L."/>
            <person name="Pisabarro A.G."/>
            <person name="Kuo A."/>
            <person name="Tritt A."/>
            <person name="Lipzen A."/>
            <person name="He G."/>
            <person name="Yan M."/>
            <person name="Ng V."/>
            <person name="Cullen D."/>
            <person name="Martin F."/>
            <person name="Rosso M.-N."/>
            <person name="Henrissat B."/>
            <person name="Hibbett D."/>
            <person name="Martinez A.T."/>
            <person name="Grigoriev I.V."/>
        </authorList>
    </citation>
    <scope>NUCLEOTIDE SEQUENCE</scope>
    <source>
        <strain evidence="3">CIRM-BRFM 674</strain>
    </source>
</reference>
<evidence type="ECO:0000256" key="1">
    <source>
        <dbReference type="SAM" id="MobiDB-lite"/>
    </source>
</evidence>
<dbReference type="InterPro" id="IPR001810">
    <property type="entry name" value="F-box_dom"/>
</dbReference>
<organism evidence="3 4">
    <name type="scientific">Pholiota conissans</name>
    <dbReference type="NCBI Taxonomy" id="109636"/>
    <lineage>
        <taxon>Eukaryota</taxon>
        <taxon>Fungi</taxon>
        <taxon>Dikarya</taxon>
        <taxon>Basidiomycota</taxon>
        <taxon>Agaricomycotina</taxon>
        <taxon>Agaricomycetes</taxon>
        <taxon>Agaricomycetidae</taxon>
        <taxon>Agaricales</taxon>
        <taxon>Agaricineae</taxon>
        <taxon>Strophariaceae</taxon>
        <taxon>Pholiota</taxon>
    </lineage>
</organism>
<proteinExistence type="predicted"/>
<feature type="compositionally biased region" description="Basic and acidic residues" evidence="1">
    <location>
        <begin position="235"/>
        <end position="247"/>
    </location>
</feature>
<name>A0A9P5YUK5_9AGAR</name>
<comment type="caution">
    <text evidence="3">The sequence shown here is derived from an EMBL/GenBank/DDBJ whole genome shotgun (WGS) entry which is preliminary data.</text>
</comment>
<dbReference type="EMBL" id="MU155333">
    <property type="protein sequence ID" value="KAF9475408.1"/>
    <property type="molecule type" value="Genomic_DNA"/>
</dbReference>
<dbReference type="Proteomes" id="UP000807469">
    <property type="component" value="Unassembled WGS sequence"/>
</dbReference>
<feature type="region of interest" description="Disordered" evidence="1">
    <location>
        <begin position="218"/>
        <end position="247"/>
    </location>
</feature>
<dbReference type="PROSITE" id="PS50181">
    <property type="entry name" value="FBOX"/>
    <property type="match status" value="1"/>
</dbReference>
<evidence type="ECO:0000313" key="4">
    <source>
        <dbReference type="Proteomes" id="UP000807469"/>
    </source>
</evidence>
<dbReference type="OrthoDB" id="2885124at2759"/>
<evidence type="ECO:0000259" key="2">
    <source>
        <dbReference type="PROSITE" id="PS50181"/>
    </source>
</evidence>
<dbReference type="SMART" id="SM00256">
    <property type="entry name" value="FBOX"/>
    <property type="match status" value="1"/>
</dbReference>